<dbReference type="PANTHER" id="PTHR34555">
    <property type="entry name" value="INTEGRAL MEMBRANE HEMOLYSIN-III-LIKE PROTEIN"/>
    <property type="match status" value="1"/>
</dbReference>
<reference evidence="2 3" key="1">
    <citation type="journal article" date="2023" name="G3 (Bethesda)">
        <title>A chromosome-length genome assembly and annotation of blackberry (Rubus argutus, cv. 'Hillquist').</title>
        <authorList>
            <person name="Bruna T."/>
            <person name="Aryal R."/>
            <person name="Dudchenko O."/>
            <person name="Sargent D.J."/>
            <person name="Mead D."/>
            <person name="Buti M."/>
            <person name="Cavallini A."/>
            <person name="Hytonen T."/>
            <person name="Andres J."/>
            <person name="Pham M."/>
            <person name="Weisz D."/>
            <person name="Mascagni F."/>
            <person name="Usai G."/>
            <person name="Natali L."/>
            <person name="Bassil N."/>
            <person name="Fernandez G.E."/>
            <person name="Lomsadze A."/>
            <person name="Armour M."/>
            <person name="Olukolu B."/>
            <person name="Poorten T."/>
            <person name="Britton C."/>
            <person name="Davik J."/>
            <person name="Ashrafi H."/>
            <person name="Aiden E.L."/>
            <person name="Borodovsky M."/>
            <person name="Worthington M."/>
        </authorList>
    </citation>
    <scope>NUCLEOTIDE SEQUENCE [LARGE SCALE GENOMIC DNA]</scope>
    <source>
        <strain evidence="2">PI 553951</strain>
    </source>
</reference>
<evidence type="ECO:0000313" key="3">
    <source>
        <dbReference type="Proteomes" id="UP001457282"/>
    </source>
</evidence>
<evidence type="ECO:0000256" key="1">
    <source>
        <dbReference type="SAM" id="MobiDB-lite"/>
    </source>
</evidence>
<organism evidence="2 3">
    <name type="scientific">Rubus argutus</name>
    <name type="common">Southern blackberry</name>
    <dbReference type="NCBI Taxonomy" id="59490"/>
    <lineage>
        <taxon>Eukaryota</taxon>
        <taxon>Viridiplantae</taxon>
        <taxon>Streptophyta</taxon>
        <taxon>Embryophyta</taxon>
        <taxon>Tracheophyta</taxon>
        <taxon>Spermatophyta</taxon>
        <taxon>Magnoliopsida</taxon>
        <taxon>eudicotyledons</taxon>
        <taxon>Gunneridae</taxon>
        <taxon>Pentapetalae</taxon>
        <taxon>rosids</taxon>
        <taxon>fabids</taxon>
        <taxon>Rosales</taxon>
        <taxon>Rosaceae</taxon>
        <taxon>Rosoideae</taxon>
        <taxon>Rosoideae incertae sedis</taxon>
        <taxon>Rubus</taxon>
    </lineage>
</organism>
<feature type="region of interest" description="Disordered" evidence="1">
    <location>
        <begin position="24"/>
        <end position="77"/>
    </location>
</feature>
<keyword evidence="3" id="KW-1185">Reference proteome</keyword>
<feature type="compositionally biased region" description="Polar residues" evidence="1">
    <location>
        <begin position="32"/>
        <end position="51"/>
    </location>
</feature>
<name>A0AAW1Y6A1_RUBAR</name>
<dbReference type="PANTHER" id="PTHR34555:SF1">
    <property type="entry name" value="INTEGRAL MEMBRANE HEMOLYSIN-III-LIKE PROTEIN"/>
    <property type="match status" value="1"/>
</dbReference>
<dbReference type="Proteomes" id="UP001457282">
    <property type="component" value="Unassembled WGS sequence"/>
</dbReference>
<evidence type="ECO:0000313" key="2">
    <source>
        <dbReference type="EMBL" id="KAK9944382.1"/>
    </source>
</evidence>
<accession>A0AAW1Y6A1</accession>
<protein>
    <submittedName>
        <fullName evidence="2">Uncharacterized protein</fullName>
    </submittedName>
</protein>
<comment type="caution">
    <text evidence="2">The sequence shown here is derived from an EMBL/GenBank/DDBJ whole genome shotgun (WGS) entry which is preliminary data.</text>
</comment>
<gene>
    <name evidence="2" type="ORF">M0R45_009953</name>
</gene>
<sequence>MVQHTIDSKTSEYGLSTTEAELSVHDIAAPNSVGSSSPSKDGIPNSNSPRVSGTKRPLSECQMIPPEHQPSNSSAGNGHLVYVRRKSEADVVRSITNDNANINADCQVSRIISQQEASTGPIFQNKEPMIHCIPAFAPFPMEAAAIPPGKPSVSLPYCKSDIRVAPAGSNYQPLASAASSLGSSKGLRNLHWEERFHQLQLLLRKLDQSEHEDYIKLLRSLSSVELSRHAVELEKKSIQLSLEEAKELKRVGVLNVLGKPTKPFKVPSTFQDRSEK</sequence>
<proteinExistence type="predicted"/>
<dbReference type="EMBL" id="JBEDUW010000002">
    <property type="protein sequence ID" value="KAK9944382.1"/>
    <property type="molecule type" value="Genomic_DNA"/>
</dbReference>
<dbReference type="AlphaFoldDB" id="A0AAW1Y6A1"/>